<reference evidence="10" key="1">
    <citation type="submission" date="2022-07" db="EMBL/GenBank/DDBJ databases">
        <title>Phylogenomic reconstructions and comparative analyses of Kickxellomycotina fungi.</title>
        <authorList>
            <person name="Reynolds N.K."/>
            <person name="Stajich J.E."/>
            <person name="Barry K."/>
            <person name="Grigoriev I.V."/>
            <person name="Crous P."/>
            <person name="Smith M.E."/>
        </authorList>
    </citation>
    <scope>NUCLEOTIDE SEQUENCE</scope>
    <source>
        <strain evidence="10">RSA 476</strain>
    </source>
</reference>
<keyword evidence="10" id="KW-0830">Ubiquinone</keyword>
<evidence type="ECO:0000256" key="6">
    <source>
        <dbReference type="ARBA" id="ARBA00023121"/>
    </source>
</evidence>
<evidence type="ECO:0000256" key="1">
    <source>
        <dbReference type="ARBA" id="ARBA00004173"/>
    </source>
</evidence>
<dbReference type="InterPro" id="IPR012762">
    <property type="entry name" value="Ubiq_biosynth_COQ9"/>
</dbReference>
<dbReference type="GO" id="GO:0008289">
    <property type="term" value="F:lipid binding"/>
    <property type="evidence" value="ECO:0007669"/>
    <property type="project" value="UniProtKB-UniRule"/>
</dbReference>
<dbReference type="PANTHER" id="PTHR21427">
    <property type="entry name" value="UBIQUINONE BIOSYNTHESIS PROTEIN COQ9, MITOCHONDRIAL"/>
    <property type="match status" value="1"/>
</dbReference>
<dbReference type="PANTHER" id="PTHR21427:SF19">
    <property type="entry name" value="UBIQUINONE BIOSYNTHESIS PROTEIN COQ9, MITOCHONDRIAL"/>
    <property type="match status" value="1"/>
</dbReference>
<evidence type="ECO:0000256" key="3">
    <source>
        <dbReference type="ARBA" id="ARBA00010766"/>
    </source>
</evidence>
<evidence type="ECO:0000256" key="4">
    <source>
        <dbReference type="ARBA" id="ARBA00022688"/>
    </source>
</evidence>
<dbReference type="EMBL" id="JANBUY010000028">
    <property type="protein sequence ID" value="KAJ2866909.1"/>
    <property type="molecule type" value="Genomic_DNA"/>
</dbReference>
<protein>
    <recommendedName>
        <fullName evidence="8">Ubiquinone biosynthesis protein</fullName>
    </recommendedName>
</protein>
<name>A0A9W8IRA6_9FUNG</name>
<dbReference type="NCBIfam" id="TIGR02396">
    <property type="entry name" value="diverge_rpsU"/>
    <property type="match status" value="1"/>
</dbReference>
<accession>A0A9W8IRA6</accession>
<keyword evidence="4 8" id="KW-0831">Ubiquinone biosynthesis</keyword>
<comment type="function">
    <text evidence="8">Membrane-associated protein that warps the membrane surface to access and bind aromatic isoprenes with high specificity, including ubiquinone (CoQ) isoprene intermediates and presents them directly to Coq7, therefore facilitating the Coq7-mediated hydroxylase step. Participates in the biosynthesis of coenzyme Q, also named ubiquinone, an essential lipid-soluble electron transporter for aerobic cellular respiration.</text>
</comment>
<dbReference type="Proteomes" id="UP001140074">
    <property type="component" value="Unassembled WGS sequence"/>
</dbReference>
<dbReference type="GO" id="GO:0005743">
    <property type="term" value="C:mitochondrial inner membrane"/>
    <property type="evidence" value="ECO:0007669"/>
    <property type="project" value="TreeGrafter"/>
</dbReference>
<evidence type="ECO:0000256" key="7">
    <source>
        <dbReference type="ARBA" id="ARBA00023128"/>
    </source>
</evidence>
<comment type="pathway">
    <text evidence="2 8">Cofactor biosynthesis; ubiquinone biosynthesis.</text>
</comment>
<evidence type="ECO:0000256" key="8">
    <source>
        <dbReference type="RuleBase" id="RU366063"/>
    </source>
</evidence>
<dbReference type="AlphaFoldDB" id="A0A9W8IRA6"/>
<feature type="domain" description="COQ9 C-terminal" evidence="9">
    <location>
        <begin position="154"/>
        <end position="224"/>
    </location>
</feature>
<dbReference type="Pfam" id="PF08511">
    <property type="entry name" value="COQ9"/>
    <property type="match status" value="1"/>
</dbReference>
<keyword evidence="6 8" id="KW-0446">Lipid-binding</keyword>
<comment type="subcellular location">
    <subcellularLocation>
        <location evidence="1 8">Mitochondrion</location>
    </subcellularLocation>
</comment>
<dbReference type="GO" id="GO:0006744">
    <property type="term" value="P:ubiquinone biosynthetic process"/>
    <property type="evidence" value="ECO:0007669"/>
    <property type="project" value="UniProtKB-UniRule"/>
</dbReference>
<comment type="similarity">
    <text evidence="3 8">Belongs to the COQ9 family.</text>
</comment>
<organism evidence="10 11">
    <name type="scientific">Coemansia aciculifera</name>
    <dbReference type="NCBI Taxonomy" id="417176"/>
    <lineage>
        <taxon>Eukaryota</taxon>
        <taxon>Fungi</taxon>
        <taxon>Fungi incertae sedis</taxon>
        <taxon>Zoopagomycota</taxon>
        <taxon>Kickxellomycotina</taxon>
        <taxon>Kickxellomycetes</taxon>
        <taxon>Kickxellales</taxon>
        <taxon>Kickxellaceae</taxon>
        <taxon>Coemansia</taxon>
    </lineage>
</organism>
<keyword evidence="5" id="KW-0809">Transit peptide</keyword>
<gene>
    <name evidence="10" type="primary">COQ9</name>
    <name evidence="10" type="ORF">GGH94_001180</name>
</gene>
<evidence type="ECO:0000313" key="10">
    <source>
        <dbReference type="EMBL" id="KAJ2866909.1"/>
    </source>
</evidence>
<evidence type="ECO:0000259" key="9">
    <source>
        <dbReference type="Pfam" id="PF08511"/>
    </source>
</evidence>
<sequence>MTIRLLGRAVATRTVANQSIRPKIRHLQSSVPDSSGFSGRDNTKNNTNLEILDLALTKVHDLGWSSTAVSRAATELGYSSMAHGVAPDGAISLISHFMDRALDETCIEVDDQLHEFPDTSECLRFICTTRLKQTLPYVQRWPEAAAILAQPQNVPLAMRHLTNLSSQMWYLAGDKSTRIDWYARRSALAAVYLSTELFMCEDRSPNHQDTWRFLKQRFQDMDKAEYIGSKTVAFGEQFSRNLYNILASRGYVSH</sequence>
<evidence type="ECO:0000313" key="11">
    <source>
        <dbReference type="Proteomes" id="UP001140074"/>
    </source>
</evidence>
<keyword evidence="7 8" id="KW-0496">Mitochondrion</keyword>
<dbReference type="InterPro" id="IPR013718">
    <property type="entry name" value="COQ9_C"/>
</dbReference>
<evidence type="ECO:0000256" key="2">
    <source>
        <dbReference type="ARBA" id="ARBA00004749"/>
    </source>
</evidence>
<dbReference type="FunFam" id="1.10.357.10:FF:000004">
    <property type="entry name" value="Ubiquinone biosynthesis protein COQ9, mitochondrial"/>
    <property type="match status" value="1"/>
</dbReference>
<proteinExistence type="inferred from homology"/>
<evidence type="ECO:0000256" key="5">
    <source>
        <dbReference type="ARBA" id="ARBA00022946"/>
    </source>
</evidence>
<keyword evidence="11" id="KW-1185">Reference proteome</keyword>
<comment type="caution">
    <text evidence="10">The sequence shown here is derived from an EMBL/GenBank/DDBJ whole genome shotgun (WGS) entry which is preliminary data.</text>
</comment>
<dbReference type="Gene3D" id="1.10.357.10">
    <property type="entry name" value="Tetracycline Repressor, domain 2"/>
    <property type="match status" value="1"/>
</dbReference>